<dbReference type="SUPFAM" id="SSF53790">
    <property type="entry name" value="Tetrapyrrole methylase"/>
    <property type="match status" value="1"/>
</dbReference>
<protein>
    <submittedName>
        <fullName evidence="7">Precorrin-3B C(17)-methyltransferase</fullName>
        <ecNumber evidence="7">2.1.1.131</ecNumber>
    </submittedName>
</protein>
<dbReference type="InterPro" id="IPR014776">
    <property type="entry name" value="4pyrrole_Mease_sub2"/>
</dbReference>
<dbReference type="Pfam" id="PF00590">
    <property type="entry name" value="TP_methylase"/>
    <property type="match status" value="1"/>
</dbReference>
<evidence type="ECO:0000256" key="1">
    <source>
        <dbReference type="ARBA" id="ARBA00004953"/>
    </source>
</evidence>
<keyword evidence="5" id="KW-0949">S-adenosyl-L-methionine</keyword>
<dbReference type="PANTHER" id="PTHR47036">
    <property type="entry name" value="COBALT-FACTOR III C(17)-METHYLTRANSFERASE-RELATED"/>
    <property type="match status" value="1"/>
</dbReference>
<dbReference type="InterPro" id="IPR051810">
    <property type="entry name" value="Precorrin_MeTrfase"/>
</dbReference>
<evidence type="ECO:0000313" key="8">
    <source>
        <dbReference type="Proteomes" id="UP000260943"/>
    </source>
</evidence>
<evidence type="ECO:0000259" key="6">
    <source>
        <dbReference type="Pfam" id="PF00590"/>
    </source>
</evidence>
<evidence type="ECO:0000256" key="3">
    <source>
        <dbReference type="ARBA" id="ARBA00022603"/>
    </source>
</evidence>
<keyword evidence="2" id="KW-0169">Cobalamin biosynthesis</keyword>
<evidence type="ECO:0000256" key="5">
    <source>
        <dbReference type="ARBA" id="ARBA00022691"/>
    </source>
</evidence>
<dbReference type="InterPro" id="IPR014777">
    <property type="entry name" value="4pyrrole_Mease_sub1"/>
</dbReference>
<keyword evidence="3 7" id="KW-0489">Methyltransferase</keyword>
<dbReference type="Proteomes" id="UP000260943">
    <property type="component" value="Unassembled WGS sequence"/>
</dbReference>
<dbReference type="GO" id="GO:0009236">
    <property type="term" value="P:cobalamin biosynthetic process"/>
    <property type="evidence" value="ECO:0007669"/>
    <property type="project" value="UniProtKB-UniPathway"/>
</dbReference>
<proteinExistence type="predicted"/>
<dbReference type="GO" id="GO:0032259">
    <property type="term" value="P:methylation"/>
    <property type="evidence" value="ECO:0007669"/>
    <property type="project" value="UniProtKB-KW"/>
</dbReference>
<dbReference type="EMBL" id="QSRJ01000013">
    <property type="protein sequence ID" value="RGL08087.1"/>
    <property type="molecule type" value="Genomic_DNA"/>
</dbReference>
<dbReference type="InterPro" id="IPR035996">
    <property type="entry name" value="4pyrrol_Methylase_sf"/>
</dbReference>
<comment type="caution">
    <text evidence="7">The sequence shown here is derived from an EMBL/GenBank/DDBJ whole genome shotgun (WGS) entry which is preliminary data.</text>
</comment>
<evidence type="ECO:0000313" key="7">
    <source>
        <dbReference type="EMBL" id="RGL08087.1"/>
    </source>
</evidence>
<sequence length="242" mass="25649">MLYIVGLGPGAGEGMTLAAHRALSRCGAIVGYSAYIDLLEGLYPDARRVSTGMMHEVERCRAALELARDGDEVALVCSGDAGVYGMASPALELGADFPDVDIEVVCGVTAAQSGSAVLGAPLAQDFAVISLSDLLTPWEDIERRIEAAAWGDFCIALYNPRSKKRSGHLARAVQVLLRHKGPDTVCGWVRMIGREGQQSGICTLDEIGSLEADMFTTVFVGNAATRVADGRMVTPRGYRGLS</sequence>
<dbReference type="InterPro" id="IPR006363">
    <property type="entry name" value="Cbl_synth_CobJ/CibH_dom"/>
</dbReference>
<dbReference type="Gene3D" id="3.30.950.10">
    <property type="entry name" value="Methyltransferase, Cobalt-precorrin-4 Transmethylase, Domain 2"/>
    <property type="match status" value="1"/>
</dbReference>
<evidence type="ECO:0000256" key="4">
    <source>
        <dbReference type="ARBA" id="ARBA00022679"/>
    </source>
</evidence>
<dbReference type="GO" id="GO:0030789">
    <property type="term" value="F:precorrin-3B C17-methyltransferase activity"/>
    <property type="evidence" value="ECO:0007669"/>
    <property type="project" value="UniProtKB-EC"/>
</dbReference>
<feature type="domain" description="Tetrapyrrole methylase" evidence="6">
    <location>
        <begin position="1"/>
        <end position="207"/>
    </location>
</feature>
<organism evidence="7 8">
    <name type="scientific">Collinsella tanakaei</name>
    <dbReference type="NCBI Taxonomy" id="626935"/>
    <lineage>
        <taxon>Bacteria</taxon>
        <taxon>Bacillati</taxon>
        <taxon>Actinomycetota</taxon>
        <taxon>Coriobacteriia</taxon>
        <taxon>Coriobacteriales</taxon>
        <taxon>Coriobacteriaceae</taxon>
        <taxon>Collinsella</taxon>
    </lineage>
</organism>
<dbReference type="NCBIfam" id="TIGR01466">
    <property type="entry name" value="cobJ_cbiH"/>
    <property type="match status" value="1"/>
</dbReference>
<name>A0A3E4QQ50_9ACTN</name>
<dbReference type="InterPro" id="IPR000878">
    <property type="entry name" value="4pyrrol_Mease"/>
</dbReference>
<dbReference type="UniPathway" id="UPA00148"/>
<dbReference type="Gene3D" id="3.40.1010.10">
    <property type="entry name" value="Cobalt-precorrin-4 Transmethylase, Domain 1"/>
    <property type="match status" value="1"/>
</dbReference>
<dbReference type="AlphaFoldDB" id="A0A3E4QQ50"/>
<evidence type="ECO:0000256" key="2">
    <source>
        <dbReference type="ARBA" id="ARBA00022573"/>
    </source>
</evidence>
<reference evidence="7 8" key="1">
    <citation type="submission" date="2018-08" db="EMBL/GenBank/DDBJ databases">
        <title>A genome reference for cultivated species of the human gut microbiota.</title>
        <authorList>
            <person name="Zou Y."/>
            <person name="Xue W."/>
            <person name="Luo G."/>
        </authorList>
    </citation>
    <scope>NUCLEOTIDE SEQUENCE [LARGE SCALE GENOMIC DNA]</scope>
    <source>
        <strain evidence="7 8">TF08-14</strain>
    </source>
</reference>
<keyword evidence="4 7" id="KW-0808">Transferase</keyword>
<dbReference type="EC" id="2.1.1.131" evidence="7"/>
<accession>A0A3E4QQ50</accession>
<dbReference type="PANTHER" id="PTHR47036:SF1">
    <property type="entry name" value="COBALT-FACTOR III C(17)-METHYLTRANSFERASE-RELATED"/>
    <property type="match status" value="1"/>
</dbReference>
<comment type="pathway">
    <text evidence="1">Cofactor biosynthesis; adenosylcobalamin biosynthesis.</text>
</comment>
<dbReference type="CDD" id="cd11646">
    <property type="entry name" value="Precorrin_3B_C17_MT"/>
    <property type="match status" value="1"/>
</dbReference>
<gene>
    <name evidence="7" type="primary">cobJ</name>
    <name evidence="7" type="ORF">DXC81_09650</name>
</gene>